<organism evidence="7 8">
    <name type="scientific">Methanoregula boonei (strain DSM 21154 / JCM 14090 / 6A8)</name>
    <dbReference type="NCBI Taxonomy" id="456442"/>
    <lineage>
        <taxon>Archaea</taxon>
        <taxon>Methanobacteriati</taxon>
        <taxon>Methanobacteriota</taxon>
        <taxon>Stenosarchaea group</taxon>
        <taxon>Methanomicrobia</taxon>
        <taxon>Methanomicrobiales</taxon>
        <taxon>Methanoregulaceae</taxon>
        <taxon>Methanoregula</taxon>
    </lineage>
</organism>
<evidence type="ECO:0000256" key="3">
    <source>
        <dbReference type="ARBA" id="ARBA00022630"/>
    </source>
</evidence>
<dbReference type="InterPro" id="IPR029039">
    <property type="entry name" value="Flavoprotein-like_sf"/>
</dbReference>
<evidence type="ECO:0000256" key="2">
    <source>
        <dbReference type="ARBA" id="ARBA00001966"/>
    </source>
</evidence>
<evidence type="ECO:0000313" key="7">
    <source>
        <dbReference type="EMBL" id="ABS56775.1"/>
    </source>
</evidence>
<dbReference type="GO" id="GO:0016491">
    <property type="term" value="F:oxidoreductase activity"/>
    <property type="evidence" value="ECO:0007669"/>
    <property type="project" value="InterPro"/>
</dbReference>
<comment type="cofactor">
    <cofactor evidence="2">
        <name>[4Fe-4S] cluster</name>
        <dbReference type="ChEBI" id="CHEBI:49883"/>
    </cofactor>
</comment>
<dbReference type="STRING" id="456442.Mboo_2261"/>
<dbReference type="AlphaFoldDB" id="A7IAL4"/>
<dbReference type="GeneID" id="5411078"/>
<dbReference type="RefSeq" id="WP_012107835.1">
    <property type="nucleotide sequence ID" value="NC_009712.1"/>
</dbReference>
<evidence type="ECO:0000256" key="5">
    <source>
        <dbReference type="ARBA" id="ARBA00038292"/>
    </source>
</evidence>
<keyword evidence="4" id="KW-0288">FMN</keyword>
<dbReference type="KEGG" id="mbn:Mboo_2261"/>
<dbReference type="Proteomes" id="UP000002408">
    <property type="component" value="Chromosome"/>
</dbReference>
<keyword evidence="3" id="KW-0285">Flavoprotein</keyword>
<protein>
    <submittedName>
        <fullName evidence="7">NADPH-dependent FMN reductase</fullName>
    </submittedName>
</protein>
<dbReference type="PANTHER" id="PTHR43278:SF1">
    <property type="entry name" value="IRON-SULFUR FLAVOPROTEIN MJ1083"/>
    <property type="match status" value="1"/>
</dbReference>
<accession>A7IAL4</accession>
<gene>
    <name evidence="7" type="ordered locus">Mboo_2261</name>
</gene>
<dbReference type="InterPro" id="IPR005025">
    <property type="entry name" value="FMN_Rdtase-like_dom"/>
</dbReference>
<dbReference type="PANTHER" id="PTHR43278">
    <property type="entry name" value="NAD(P)H-DEPENDENT FMN-CONTAINING OXIDOREDUCTASE YWQN-RELATED"/>
    <property type="match status" value="1"/>
</dbReference>
<evidence type="ECO:0000259" key="6">
    <source>
        <dbReference type="Pfam" id="PF03358"/>
    </source>
</evidence>
<dbReference type="HOGENOM" id="CLU_050993_1_0_2"/>
<dbReference type="InterPro" id="IPR051796">
    <property type="entry name" value="ISF_SsuE-like"/>
</dbReference>
<dbReference type="SUPFAM" id="SSF52218">
    <property type="entry name" value="Flavoproteins"/>
    <property type="match status" value="1"/>
</dbReference>
<evidence type="ECO:0000256" key="4">
    <source>
        <dbReference type="ARBA" id="ARBA00022643"/>
    </source>
</evidence>
<dbReference type="OrthoDB" id="9059at2157"/>
<sequence length="222" mass="24068">MKILGINASPRGKESNTLRLTRAVLDGAKEAGAETELVDLYTLKIGYCTACGTCYATGECTILDDFSDIFDRMMNSDGIVLGAPNYIDSVPAPVKALFDRMADAIHCQMFTGKFGCSVCTAGGAGENEVMGYMNKTLSTLGANIVGGVGVAIGRDPSALGKAEGEAKILGKTLVQAIQGGITYPDQDALHKQKREYFCQLVKYNKDRFAHEYEWYEQMGWMK</sequence>
<dbReference type="Pfam" id="PF03358">
    <property type="entry name" value="FMN_red"/>
    <property type="match status" value="1"/>
</dbReference>
<dbReference type="Gene3D" id="3.40.50.360">
    <property type="match status" value="1"/>
</dbReference>
<keyword evidence="8" id="KW-1185">Reference proteome</keyword>
<dbReference type="eggNOG" id="arCOG02572">
    <property type="taxonomic scope" value="Archaea"/>
</dbReference>
<evidence type="ECO:0000256" key="1">
    <source>
        <dbReference type="ARBA" id="ARBA00001917"/>
    </source>
</evidence>
<reference evidence="8" key="1">
    <citation type="journal article" date="2015" name="Microbiology">
        <title>Genome of Methanoregula boonei 6A8 reveals adaptations to oligotrophic peatland environments.</title>
        <authorList>
            <person name="Braeuer S."/>
            <person name="Cadillo-Quiroz H."/>
            <person name="Kyrpides N."/>
            <person name="Woyke T."/>
            <person name="Goodwin L."/>
            <person name="Detter C."/>
            <person name="Podell S."/>
            <person name="Yavitt J.B."/>
            <person name="Zinder S.H."/>
        </authorList>
    </citation>
    <scope>NUCLEOTIDE SEQUENCE [LARGE SCALE GENOMIC DNA]</scope>
    <source>
        <strain evidence="8">DSM 21154 / JCM 14090 / 6A8</strain>
    </source>
</reference>
<name>A7IAL4_METB6</name>
<feature type="domain" description="NADPH-dependent FMN reductase-like" evidence="6">
    <location>
        <begin position="1"/>
        <end position="154"/>
    </location>
</feature>
<evidence type="ECO:0000313" key="8">
    <source>
        <dbReference type="Proteomes" id="UP000002408"/>
    </source>
</evidence>
<dbReference type="EMBL" id="CP000780">
    <property type="protein sequence ID" value="ABS56775.1"/>
    <property type="molecule type" value="Genomic_DNA"/>
</dbReference>
<comment type="similarity">
    <text evidence="5">Belongs to the SsuE family. Isf subfamily.</text>
</comment>
<comment type="cofactor">
    <cofactor evidence="1">
        <name>FMN</name>
        <dbReference type="ChEBI" id="CHEBI:58210"/>
    </cofactor>
</comment>
<proteinExistence type="inferred from homology"/>